<protein>
    <submittedName>
        <fullName evidence="2">Uncharacterized protein</fullName>
    </submittedName>
</protein>
<keyword evidence="3" id="KW-1185">Reference proteome</keyword>
<keyword evidence="1" id="KW-1133">Transmembrane helix</keyword>
<organism evidence="2 3">
    <name type="scientific">Streptomyces fodineus</name>
    <dbReference type="NCBI Taxonomy" id="1904616"/>
    <lineage>
        <taxon>Bacteria</taxon>
        <taxon>Bacillati</taxon>
        <taxon>Actinomycetota</taxon>
        <taxon>Actinomycetes</taxon>
        <taxon>Kitasatosporales</taxon>
        <taxon>Streptomycetaceae</taxon>
        <taxon>Streptomyces</taxon>
    </lineage>
</organism>
<dbReference type="AlphaFoldDB" id="A0A1D7YKJ0"/>
<dbReference type="RefSeq" id="WP_069782584.1">
    <property type="nucleotide sequence ID" value="NZ_CP017248.1"/>
</dbReference>
<sequence length="172" mass="18935">MRRSGPPGSAGDRHWRGSARLAVSCALLFCALSLLVDWDAGSLTPLRALLWITLSAVACTVLLPHRVSAGPGWLAVRTPWRRRLVHTHALVSVRQYDGVSSHLVLRDVHGHHLELDPRVLAANPLLWHELDTGVRRSLERGTLRQGAEVLERLGHRIDDEGLQAVLRASGLS</sequence>
<reference evidence="3" key="1">
    <citation type="submission" date="2016-09" db="EMBL/GenBank/DDBJ databases">
        <title>Streptomyces puniciscabiei strain:TW1S1 Genome sequencing and assembly.</title>
        <authorList>
            <person name="Kim M.-K."/>
            <person name="Kim S.B."/>
        </authorList>
    </citation>
    <scope>NUCLEOTIDE SEQUENCE [LARGE SCALE GENOMIC DNA]</scope>
    <source>
        <strain evidence="3">TW1S1</strain>
    </source>
</reference>
<evidence type="ECO:0000313" key="3">
    <source>
        <dbReference type="Proteomes" id="UP000094960"/>
    </source>
</evidence>
<feature type="transmembrane region" description="Helical" evidence="1">
    <location>
        <begin position="44"/>
        <end position="63"/>
    </location>
</feature>
<evidence type="ECO:0000256" key="1">
    <source>
        <dbReference type="SAM" id="Phobius"/>
    </source>
</evidence>
<feature type="transmembrane region" description="Helical" evidence="1">
    <location>
        <begin position="21"/>
        <end position="38"/>
    </location>
</feature>
<dbReference type="KEGG" id="spun:BFF78_37965"/>
<gene>
    <name evidence="2" type="ORF">BFF78_37965</name>
</gene>
<accession>A0A1D7YKJ0</accession>
<keyword evidence="1" id="KW-0472">Membrane</keyword>
<name>A0A1D7YKJ0_9ACTN</name>
<dbReference type="Proteomes" id="UP000094960">
    <property type="component" value="Chromosome"/>
</dbReference>
<evidence type="ECO:0000313" key="2">
    <source>
        <dbReference type="EMBL" id="AOR36071.1"/>
    </source>
</evidence>
<keyword evidence="1" id="KW-0812">Transmembrane</keyword>
<dbReference type="EMBL" id="CP017248">
    <property type="protein sequence ID" value="AOR36071.1"/>
    <property type="molecule type" value="Genomic_DNA"/>
</dbReference>
<proteinExistence type="predicted"/>